<dbReference type="PROSITE" id="PS50839">
    <property type="entry name" value="CHASE"/>
    <property type="match status" value="1"/>
</dbReference>
<evidence type="ECO:0000259" key="23">
    <source>
        <dbReference type="PROSITE" id="PS50110"/>
    </source>
</evidence>
<dbReference type="PROSITE" id="PS50110">
    <property type="entry name" value="RESPONSE_REGULATORY"/>
    <property type="match status" value="2"/>
</dbReference>
<dbReference type="InterPro" id="IPR013656">
    <property type="entry name" value="PAS_4"/>
</dbReference>
<dbReference type="InterPro" id="IPR008207">
    <property type="entry name" value="Sig_transdc_His_kin_Hpt_dom"/>
</dbReference>
<keyword evidence="6" id="KW-0808">Transferase</keyword>
<evidence type="ECO:0000313" key="28">
    <source>
        <dbReference type="Proteomes" id="UP000008385"/>
    </source>
</evidence>
<dbReference type="InterPro" id="IPR036641">
    <property type="entry name" value="HPT_dom_sf"/>
</dbReference>
<dbReference type="PANTHER" id="PTHR45339">
    <property type="entry name" value="HYBRID SIGNAL TRANSDUCTION HISTIDINE KINASE J"/>
    <property type="match status" value="1"/>
</dbReference>
<dbReference type="PANTHER" id="PTHR45339:SF1">
    <property type="entry name" value="HYBRID SIGNAL TRANSDUCTION HISTIDINE KINASE J"/>
    <property type="match status" value="1"/>
</dbReference>
<keyword evidence="10 27" id="KW-0418">Kinase</keyword>
<dbReference type="eggNOG" id="COG0784">
    <property type="taxonomic scope" value="Bacteria"/>
</dbReference>
<evidence type="ECO:0000256" key="1">
    <source>
        <dbReference type="ARBA" id="ARBA00000085"/>
    </source>
</evidence>
<dbReference type="CDD" id="cd00130">
    <property type="entry name" value="PAS"/>
    <property type="match status" value="2"/>
</dbReference>
<keyword evidence="12 21" id="KW-1133">Transmembrane helix</keyword>
<dbReference type="PATRIC" id="fig|365046.3.peg.2392"/>
<dbReference type="Proteomes" id="UP000008385">
    <property type="component" value="Chromosome"/>
</dbReference>
<evidence type="ECO:0000259" key="26">
    <source>
        <dbReference type="PROSITE" id="PS50839"/>
    </source>
</evidence>
<dbReference type="InterPro" id="IPR003661">
    <property type="entry name" value="HisK_dim/P_dom"/>
</dbReference>
<dbReference type="Pfam" id="PF02518">
    <property type="entry name" value="HATPase_c"/>
    <property type="match status" value="1"/>
</dbReference>
<comment type="caution">
    <text evidence="20">Lacks conserved residue(s) required for the propagation of feature annotation.</text>
</comment>
<dbReference type="RefSeq" id="WP_013901666.1">
    <property type="nucleotide sequence ID" value="NC_015677.1"/>
</dbReference>
<dbReference type="SMART" id="SM00086">
    <property type="entry name" value="PAC"/>
    <property type="match status" value="2"/>
</dbReference>
<evidence type="ECO:0000256" key="15">
    <source>
        <dbReference type="ARBA" id="ARBA00023136"/>
    </source>
</evidence>
<evidence type="ECO:0000256" key="11">
    <source>
        <dbReference type="ARBA" id="ARBA00022840"/>
    </source>
</evidence>
<feature type="transmembrane region" description="Helical" evidence="21">
    <location>
        <begin position="20"/>
        <end position="38"/>
    </location>
</feature>
<evidence type="ECO:0000256" key="20">
    <source>
        <dbReference type="PROSITE-ProRule" id="PRU00169"/>
    </source>
</evidence>
<dbReference type="CDD" id="cd00156">
    <property type="entry name" value="REC"/>
    <property type="match status" value="1"/>
</dbReference>
<feature type="domain" description="CHASE" evidence="26">
    <location>
        <begin position="85"/>
        <end position="234"/>
    </location>
</feature>
<dbReference type="SMART" id="SM00448">
    <property type="entry name" value="REC"/>
    <property type="match status" value="2"/>
</dbReference>
<evidence type="ECO:0000256" key="13">
    <source>
        <dbReference type="ARBA" id="ARBA00023012"/>
    </source>
</evidence>
<dbReference type="Pfam" id="PF08448">
    <property type="entry name" value="PAS_4"/>
    <property type="match status" value="1"/>
</dbReference>
<dbReference type="InterPro" id="IPR036890">
    <property type="entry name" value="HATPase_C_sf"/>
</dbReference>
<dbReference type="STRING" id="365046.Rta_23360"/>
<dbReference type="CDD" id="cd17546">
    <property type="entry name" value="REC_hyHK_CKI1_RcsC-like"/>
    <property type="match status" value="1"/>
</dbReference>
<dbReference type="Pfam" id="PF13426">
    <property type="entry name" value="PAS_9"/>
    <property type="match status" value="1"/>
</dbReference>
<dbReference type="SMART" id="SM01079">
    <property type="entry name" value="CHASE"/>
    <property type="match status" value="1"/>
</dbReference>
<dbReference type="InterPro" id="IPR042240">
    <property type="entry name" value="CHASE_sf"/>
</dbReference>
<dbReference type="FunFam" id="3.30.565.10:FF:000010">
    <property type="entry name" value="Sensor histidine kinase RcsC"/>
    <property type="match status" value="1"/>
</dbReference>
<dbReference type="KEGG" id="rta:Rta_23360"/>
<dbReference type="OrthoDB" id="5519028at2"/>
<evidence type="ECO:0000256" key="21">
    <source>
        <dbReference type="SAM" id="Phobius"/>
    </source>
</evidence>
<dbReference type="InterPro" id="IPR003594">
    <property type="entry name" value="HATPase_dom"/>
</dbReference>
<dbReference type="CDD" id="cd00082">
    <property type="entry name" value="HisKA"/>
    <property type="match status" value="1"/>
</dbReference>
<evidence type="ECO:0000256" key="4">
    <source>
        <dbReference type="ARBA" id="ARBA00022475"/>
    </source>
</evidence>
<evidence type="ECO:0000256" key="19">
    <source>
        <dbReference type="ARBA" id="ARBA00070152"/>
    </source>
</evidence>
<dbReference type="EC" id="2.7.13.3" evidence="3"/>
<dbReference type="HOGENOM" id="CLU_000445_56_1_4"/>
<evidence type="ECO:0000256" key="8">
    <source>
        <dbReference type="ARBA" id="ARBA00022729"/>
    </source>
</evidence>
<keyword evidence="13" id="KW-0902">Two-component regulatory system</keyword>
<dbReference type="PROSITE" id="PS50113">
    <property type="entry name" value="PAC"/>
    <property type="match status" value="2"/>
</dbReference>
<keyword evidence="14" id="KW-0843">Virulence</keyword>
<feature type="domain" description="PAC" evidence="25">
    <location>
        <begin position="556"/>
        <end position="608"/>
    </location>
</feature>
<dbReference type="InterPro" id="IPR000700">
    <property type="entry name" value="PAS-assoc_C"/>
</dbReference>
<dbReference type="PRINTS" id="PR00344">
    <property type="entry name" value="BCTRLSENSOR"/>
</dbReference>
<evidence type="ECO:0000256" key="2">
    <source>
        <dbReference type="ARBA" id="ARBA00004651"/>
    </source>
</evidence>
<accession>F5Y0M8</accession>
<dbReference type="InterPro" id="IPR005467">
    <property type="entry name" value="His_kinase_dom"/>
</dbReference>
<evidence type="ECO:0000259" key="24">
    <source>
        <dbReference type="PROSITE" id="PS50112"/>
    </source>
</evidence>
<keyword evidence="9" id="KW-0547">Nucleotide-binding</keyword>
<dbReference type="SUPFAM" id="SSF47384">
    <property type="entry name" value="Homodimeric domain of signal transducing histidine kinase"/>
    <property type="match status" value="1"/>
</dbReference>
<dbReference type="Gene3D" id="1.20.120.160">
    <property type="entry name" value="HPT domain"/>
    <property type="match status" value="1"/>
</dbReference>
<reference evidence="28" key="1">
    <citation type="submission" date="2006-01" db="EMBL/GenBank/DDBJ databases">
        <title>Genome of the cyst-dividing bacterium Ramlibacter tataouinensis.</title>
        <authorList>
            <person name="Barakat M."/>
            <person name="Ortet P."/>
            <person name="De Luca G."/>
            <person name="Jourlin-Castelli C."/>
            <person name="Ansaldi M."/>
            <person name="Py B."/>
            <person name="Fichant G."/>
            <person name="Coutinho P."/>
            <person name="Voulhoux R."/>
            <person name="Bastien O."/>
            <person name="Roy S."/>
            <person name="Marechal E."/>
            <person name="Henrissat B."/>
            <person name="Quentin Y."/>
            <person name="Noirot P."/>
            <person name="Filloux A."/>
            <person name="Mejean V."/>
            <person name="DuBow M."/>
            <person name="Barras F."/>
            <person name="Heulin T."/>
        </authorList>
    </citation>
    <scope>NUCLEOTIDE SEQUENCE [LARGE SCALE GENOMIC DNA]</scope>
    <source>
        <strain evidence="28">ATCC BAA-407 / DSM 14655 / LMG 21543 / TTB310</strain>
    </source>
</reference>
<reference evidence="27 28" key="2">
    <citation type="journal article" date="2011" name="PLoS ONE">
        <title>The Cyst-Dividing Bacterium Ramlibacter tataouinensis TTB310 Genome Reveals a Well-Stocked Toolbox for Adaptation to a Desert Environment.</title>
        <authorList>
            <person name="De Luca G."/>
            <person name="Barakat M."/>
            <person name="Ortet P."/>
            <person name="Fochesato S."/>
            <person name="Jourlin-Castelli C."/>
            <person name="Ansaldi M."/>
            <person name="Py B."/>
            <person name="Fichant G."/>
            <person name="Coutinho P.M."/>
            <person name="Voulhoux R."/>
            <person name="Bastien O."/>
            <person name="Marechal E."/>
            <person name="Henrissat B."/>
            <person name="Quentin Y."/>
            <person name="Noirot P."/>
            <person name="Filloux A."/>
            <person name="Mejean V."/>
            <person name="Dubow M.S."/>
            <person name="Barras F."/>
            <person name="Barbe V."/>
            <person name="Weissenbach J."/>
            <person name="Mihalcescu I."/>
            <person name="Vermeglio A."/>
            <person name="Achouak W."/>
            <person name="Heulin T."/>
        </authorList>
    </citation>
    <scope>NUCLEOTIDE SEQUENCE [LARGE SCALE GENOMIC DNA]</scope>
    <source>
        <strain evidence="28">ATCC BAA-407 / DSM 14655 / LMG 21543 / TTB310</strain>
    </source>
</reference>
<dbReference type="Gene3D" id="1.10.287.130">
    <property type="match status" value="1"/>
</dbReference>
<evidence type="ECO:0000256" key="14">
    <source>
        <dbReference type="ARBA" id="ARBA00023026"/>
    </source>
</evidence>
<dbReference type="Gene3D" id="3.30.450.350">
    <property type="entry name" value="CHASE domain"/>
    <property type="match status" value="1"/>
</dbReference>
<dbReference type="SMART" id="SM00387">
    <property type="entry name" value="HATPase_c"/>
    <property type="match status" value="1"/>
</dbReference>
<dbReference type="InterPro" id="IPR001610">
    <property type="entry name" value="PAC"/>
</dbReference>
<comment type="subcellular location">
    <subcellularLocation>
        <location evidence="2">Cell membrane</location>
        <topology evidence="2">Multi-pass membrane protein</topology>
    </subcellularLocation>
</comment>
<dbReference type="SMART" id="SM00091">
    <property type="entry name" value="PAS"/>
    <property type="match status" value="3"/>
</dbReference>
<keyword evidence="11" id="KW-0067">ATP-binding</keyword>
<evidence type="ECO:0000256" key="6">
    <source>
        <dbReference type="ARBA" id="ARBA00022679"/>
    </source>
</evidence>
<comment type="catalytic activity">
    <reaction evidence="1">
        <text>ATP + protein L-histidine = ADP + protein N-phospho-L-histidine.</text>
        <dbReference type="EC" id="2.7.13.3"/>
    </reaction>
</comment>
<dbReference type="SUPFAM" id="SSF55874">
    <property type="entry name" value="ATPase domain of HSP90 chaperone/DNA topoisomerase II/histidine kinase"/>
    <property type="match status" value="1"/>
</dbReference>
<keyword evidence="15 21" id="KW-0472">Membrane</keyword>
<keyword evidence="8" id="KW-0732">Signal</keyword>
<dbReference type="InterPro" id="IPR036097">
    <property type="entry name" value="HisK_dim/P_sf"/>
</dbReference>
<dbReference type="InterPro" id="IPR006189">
    <property type="entry name" value="CHASE_dom"/>
</dbReference>
<evidence type="ECO:0000256" key="5">
    <source>
        <dbReference type="ARBA" id="ARBA00022553"/>
    </source>
</evidence>
<dbReference type="GO" id="GO:0005524">
    <property type="term" value="F:ATP binding"/>
    <property type="evidence" value="ECO:0007669"/>
    <property type="project" value="UniProtKB-KW"/>
</dbReference>
<evidence type="ECO:0000256" key="7">
    <source>
        <dbReference type="ARBA" id="ARBA00022692"/>
    </source>
</evidence>
<dbReference type="InterPro" id="IPR035965">
    <property type="entry name" value="PAS-like_dom_sf"/>
</dbReference>
<dbReference type="CDD" id="cd16922">
    <property type="entry name" value="HATPase_EvgS-ArcB-TorS-like"/>
    <property type="match status" value="1"/>
</dbReference>
<dbReference type="Gene3D" id="3.30.450.20">
    <property type="entry name" value="PAS domain"/>
    <property type="match status" value="3"/>
</dbReference>
<dbReference type="SMART" id="SM00388">
    <property type="entry name" value="HisKA"/>
    <property type="match status" value="1"/>
</dbReference>
<dbReference type="InterPro" id="IPR011006">
    <property type="entry name" value="CheY-like_superfamily"/>
</dbReference>
<gene>
    <name evidence="27" type="ordered locus">Rta_23360</name>
</gene>
<evidence type="ECO:0000256" key="3">
    <source>
        <dbReference type="ARBA" id="ARBA00012438"/>
    </source>
</evidence>
<dbReference type="InterPro" id="IPR004358">
    <property type="entry name" value="Sig_transdc_His_kin-like_C"/>
</dbReference>
<evidence type="ECO:0000313" key="27">
    <source>
        <dbReference type="EMBL" id="AEG93434.1"/>
    </source>
</evidence>
<dbReference type="Pfam" id="PF03924">
    <property type="entry name" value="CHASE"/>
    <property type="match status" value="1"/>
</dbReference>
<name>F5Y0M8_RAMTT</name>
<dbReference type="SUPFAM" id="SSF52172">
    <property type="entry name" value="CheY-like"/>
    <property type="match status" value="2"/>
</dbReference>
<dbReference type="Gene3D" id="3.40.50.2300">
    <property type="match status" value="2"/>
</dbReference>
<keyword evidence="28" id="KW-1185">Reference proteome</keyword>
<evidence type="ECO:0000256" key="12">
    <source>
        <dbReference type="ARBA" id="ARBA00022989"/>
    </source>
</evidence>
<evidence type="ECO:0000259" key="25">
    <source>
        <dbReference type="PROSITE" id="PS50113"/>
    </source>
</evidence>
<dbReference type="Pfam" id="PF01627">
    <property type="entry name" value="Hpt"/>
    <property type="match status" value="1"/>
</dbReference>
<feature type="domain" description="Response regulatory" evidence="23">
    <location>
        <begin position="1122"/>
        <end position="1240"/>
    </location>
</feature>
<dbReference type="Pfam" id="PF00072">
    <property type="entry name" value="Response_reg"/>
    <property type="match status" value="1"/>
</dbReference>
<dbReference type="CDD" id="cd00088">
    <property type="entry name" value="HPT"/>
    <property type="match status" value="1"/>
</dbReference>
<dbReference type="PROSITE" id="PS50112">
    <property type="entry name" value="PAS"/>
    <property type="match status" value="2"/>
</dbReference>
<dbReference type="SMART" id="SM00073">
    <property type="entry name" value="HPT"/>
    <property type="match status" value="1"/>
</dbReference>
<evidence type="ECO:0000259" key="22">
    <source>
        <dbReference type="PROSITE" id="PS50109"/>
    </source>
</evidence>
<evidence type="ECO:0000256" key="17">
    <source>
        <dbReference type="ARBA" id="ARBA00064003"/>
    </source>
</evidence>
<proteinExistence type="predicted"/>
<evidence type="ECO:0000256" key="18">
    <source>
        <dbReference type="ARBA" id="ARBA00068150"/>
    </source>
</evidence>
<feature type="domain" description="Response regulatory" evidence="23">
    <location>
        <begin position="983"/>
        <end position="1100"/>
    </location>
</feature>
<dbReference type="InterPro" id="IPR001789">
    <property type="entry name" value="Sig_transdc_resp-reg_receiver"/>
</dbReference>
<dbReference type="GO" id="GO:0005886">
    <property type="term" value="C:plasma membrane"/>
    <property type="evidence" value="ECO:0007669"/>
    <property type="project" value="UniProtKB-SubCell"/>
</dbReference>
<keyword evidence="4" id="KW-1003">Cell membrane</keyword>
<feature type="domain" description="PAC" evidence="25">
    <location>
        <begin position="429"/>
        <end position="483"/>
    </location>
</feature>
<evidence type="ECO:0000256" key="9">
    <source>
        <dbReference type="ARBA" id="ARBA00022741"/>
    </source>
</evidence>
<dbReference type="SUPFAM" id="SSF55785">
    <property type="entry name" value="PYP-like sensor domain (PAS domain)"/>
    <property type="match status" value="3"/>
</dbReference>
<feature type="domain" description="Histidine kinase" evidence="22">
    <location>
        <begin position="743"/>
        <end position="964"/>
    </location>
</feature>
<organism evidence="27 28">
    <name type="scientific">Ramlibacter tataouinensis (strain ATCC BAA-407 / DSM 14655 / LMG 21543 / TTB310)</name>
    <dbReference type="NCBI Taxonomy" id="365046"/>
    <lineage>
        <taxon>Bacteria</taxon>
        <taxon>Pseudomonadati</taxon>
        <taxon>Pseudomonadota</taxon>
        <taxon>Betaproteobacteria</taxon>
        <taxon>Burkholderiales</taxon>
        <taxon>Comamonadaceae</taxon>
        <taxon>Ramlibacter</taxon>
    </lineage>
</organism>
<dbReference type="FunFam" id="1.10.287.130:FF:000002">
    <property type="entry name" value="Two-component osmosensing histidine kinase"/>
    <property type="match status" value="1"/>
</dbReference>
<evidence type="ECO:0000256" key="16">
    <source>
        <dbReference type="ARBA" id="ARBA00058004"/>
    </source>
</evidence>
<protein>
    <recommendedName>
        <fullName evidence="18">Sensory/regulatory protein RpfC</fullName>
        <ecNumber evidence="3">2.7.13.3</ecNumber>
    </recommendedName>
    <alternativeName>
        <fullName evidence="19">Virulence sensor protein BvgS</fullName>
    </alternativeName>
</protein>
<sequence length="1360" mass="147617">MRDREDTASSPRPQHRSLAWLAPAAILLAGLAVTYSAVQASRRAALAEARAHFDGHVERLQAEVARRIVLPEYGLKGARAAFAVRDGPLGRAEFRRYVAARDLPGEFPGIRGFGFIERVPRAQLDRFIARERADAAPRFQVHTSGSADLLVIKYVEPLAANRPAWGYDVGADPVRREAAERAIATGASAITGPITLVQDEQRSPGWLLFVPVYRSPEHTSASHRSADLVGLVYAPIVAAEVLRGTTDFVEFQLGFRLYDGQPEDGLLLFDSDARGTGAAAQPGGALFATDRALVVGGRALTLRIASTPELERTASGSGAPTIAAAGAAASLLLALLAWLLMQGRARALALARRITADLERMARVVERTSNAAFGMDAQQRIQWINDGFTRITGYSAREALGRRPSELLAHPDADARARAVLHGAVLQGRAASVEILNRRKDGGAYWSATELQPTHDAGGQLTGFLELALDVTERKLAERRLQENEAFLEQAEQIGGVGGWQLDLRTGALRLSRQVRRILALGEAQAAGPADIVALFDAPERRRIEELARHCITTGEPWDIELPLTLAGGRRWVRNLGHVERRDGRSVRLLGAVQDVTESRRAQSALQASETMLRVVTDNLPARVSYCDRELSVRFANRFFCESFGWERNDVIGRHLAEIIGADRLVMRTPKIEQVLAGQPQQFQEEERDPSGQPVTRLVHYIPDMDGMRTRGFFVLAFDVTELKQARDEALQASQAKSQFVANMSHEIRTPMNAVLGMLALLHTTALDTRQRDYATKAQSAARALLSLLDDVLDFSKIEAGKLALDPRPFSVDALLRDLSIILAANVGEKDVELLFDVDPQLPSRLTGDDMRLRQVLINLAGNAIKFTDRGQVVVRLRVVERLPHAVRLRIQVEDTGIGISPKQQERLFALFSQAESSTTRRFGGTGLGLAICRKLVALMGGELQVDSAAGRGSRFGFDLLLPAEDAAAPMPAMPGTVQRPTRVLFVEDHRGARETLAGLARTLGWQADVADGGAQALAAMTARQDSRTGYDAVFVGWKMIGALHPLMDRGERPPLIVMATAHGRGLLARRPAHEQALLDGFVVKPLTASMLADALRDAQAADTPAAPPPAAERRGPLLGLRLLLVEDNDVNQQVARELLVSQGAEVALAQHGAEAVHMVQRARPAYDAVLMDIQMPVMDGYTATREIRTRLRMTRLPIIAMTANALPAQVQECVDAGMDAHIGKPFELPELVALLQTHTRRGATPAAFELPFFDADAALARLDGDVELYRATVPTFRRSLENAGVNLLRVADMPRSEVVRLFHTLKSSAAMMGAQRLSDAAAAAEAAFLEAPAAGDPGAAETVRSAVQETLKAMAAAGV</sequence>
<dbReference type="eggNOG" id="COG3829">
    <property type="taxonomic scope" value="Bacteria"/>
</dbReference>
<dbReference type="GO" id="GO:0000155">
    <property type="term" value="F:phosphorelay sensor kinase activity"/>
    <property type="evidence" value="ECO:0007669"/>
    <property type="project" value="InterPro"/>
</dbReference>
<dbReference type="InterPro" id="IPR000014">
    <property type="entry name" value="PAS"/>
</dbReference>
<dbReference type="eggNOG" id="COG3614">
    <property type="taxonomic scope" value="Bacteria"/>
</dbReference>
<dbReference type="eggNOG" id="COG5002">
    <property type="taxonomic scope" value="Bacteria"/>
</dbReference>
<dbReference type="NCBIfam" id="TIGR00229">
    <property type="entry name" value="sensory_box"/>
    <property type="match status" value="2"/>
</dbReference>
<keyword evidence="7 21" id="KW-0812">Transmembrane</keyword>
<feature type="domain" description="PAS" evidence="24">
    <location>
        <begin position="609"/>
        <end position="679"/>
    </location>
</feature>
<dbReference type="EMBL" id="CP000245">
    <property type="protein sequence ID" value="AEG93434.1"/>
    <property type="molecule type" value="Genomic_DNA"/>
</dbReference>
<dbReference type="Gene3D" id="3.30.565.10">
    <property type="entry name" value="Histidine kinase-like ATPase, C-terminal domain"/>
    <property type="match status" value="1"/>
</dbReference>
<evidence type="ECO:0000256" key="10">
    <source>
        <dbReference type="ARBA" id="ARBA00022777"/>
    </source>
</evidence>
<feature type="domain" description="PAS" evidence="24">
    <location>
        <begin position="357"/>
        <end position="428"/>
    </location>
</feature>
<keyword evidence="5 20" id="KW-0597">Phosphoprotein</keyword>
<dbReference type="SUPFAM" id="SSF47226">
    <property type="entry name" value="Histidine-containing phosphotransfer domain, HPT domain"/>
    <property type="match status" value="1"/>
</dbReference>
<comment type="function">
    <text evidence="16">Member of the two-component regulatory system BvgS/BvgA. Phosphorylates BvgA via a four-step phosphorelay in response to environmental signals.</text>
</comment>
<feature type="modified residue" description="4-aspartylphosphate" evidence="20">
    <location>
        <position position="1173"/>
    </location>
</feature>
<comment type="subunit">
    <text evidence="17">At low DSF concentrations, interacts with RpfF.</text>
</comment>
<dbReference type="Pfam" id="PF00512">
    <property type="entry name" value="HisKA"/>
    <property type="match status" value="1"/>
</dbReference>
<dbReference type="PROSITE" id="PS50109">
    <property type="entry name" value="HIS_KIN"/>
    <property type="match status" value="1"/>
</dbReference>